<reference evidence="1" key="1">
    <citation type="submission" date="2022-03" db="EMBL/GenBank/DDBJ databases">
        <authorList>
            <person name="Lindestad O."/>
        </authorList>
    </citation>
    <scope>NUCLEOTIDE SEQUENCE</scope>
</reference>
<accession>A0A8S4QK43</accession>
<gene>
    <name evidence="1" type="primary">jg20675</name>
    <name evidence="1" type="ORF">PAEG_LOCUS3767</name>
</gene>
<feature type="non-terminal residue" evidence="1">
    <location>
        <position position="89"/>
    </location>
</feature>
<dbReference type="EMBL" id="CAKXAJ010012336">
    <property type="protein sequence ID" value="CAH2215645.1"/>
    <property type="molecule type" value="Genomic_DNA"/>
</dbReference>
<dbReference type="AlphaFoldDB" id="A0A8S4QK43"/>
<name>A0A8S4QK43_9NEOP</name>
<organism evidence="1 2">
    <name type="scientific">Pararge aegeria aegeria</name>
    <dbReference type="NCBI Taxonomy" id="348720"/>
    <lineage>
        <taxon>Eukaryota</taxon>
        <taxon>Metazoa</taxon>
        <taxon>Ecdysozoa</taxon>
        <taxon>Arthropoda</taxon>
        <taxon>Hexapoda</taxon>
        <taxon>Insecta</taxon>
        <taxon>Pterygota</taxon>
        <taxon>Neoptera</taxon>
        <taxon>Endopterygota</taxon>
        <taxon>Lepidoptera</taxon>
        <taxon>Glossata</taxon>
        <taxon>Ditrysia</taxon>
        <taxon>Papilionoidea</taxon>
        <taxon>Nymphalidae</taxon>
        <taxon>Satyrinae</taxon>
        <taxon>Satyrini</taxon>
        <taxon>Parargina</taxon>
        <taxon>Pararge</taxon>
    </lineage>
</organism>
<evidence type="ECO:0000313" key="1">
    <source>
        <dbReference type="EMBL" id="CAH2215645.1"/>
    </source>
</evidence>
<keyword evidence="2" id="KW-1185">Reference proteome</keyword>
<sequence length="89" mass="10052">NSSLFAYPWFEASHESIFEAVSLYQRPQVRFEVAVLKRDLIDSSIGCTFNMSDNKPTPAFRASLPTTFAPFFKSGRTDLNNPPKKLPIP</sequence>
<dbReference type="Proteomes" id="UP000838756">
    <property type="component" value="Unassembled WGS sequence"/>
</dbReference>
<proteinExistence type="predicted"/>
<protein>
    <submittedName>
        <fullName evidence="1">Jg20675 protein</fullName>
    </submittedName>
</protein>
<evidence type="ECO:0000313" key="2">
    <source>
        <dbReference type="Proteomes" id="UP000838756"/>
    </source>
</evidence>
<comment type="caution">
    <text evidence="1">The sequence shown here is derived from an EMBL/GenBank/DDBJ whole genome shotgun (WGS) entry which is preliminary data.</text>
</comment>